<dbReference type="EMBL" id="JBHUMF010000002">
    <property type="protein sequence ID" value="MFD2679298.1"/>
    <property type="molecule type" value="Genomic_DNA"/>
</dbReference>
<organism evidence="2 3">
    <name type="scientific">Bacillus seohaeanensis</name>
    <dbReference type="NCBI Taxonomy" id="284580"/>
    <lineage>
        <taxon>Bacteria</taxon>
        <taxon>Bacillati</taxon>
        <taxon>Bacillota</taxon>
        <taxon>Bacilli</taxon>
        <taxon>Bacillales</taxon>
        <taxon>Bacillaceae</taxon>
        <taxon>Bacillus</taxon>
    </lineage>
</organism>
<dbReference type="SUPFAM" id="SSF143422">
    <property type="entry name" value="Transposase IS200-like"/>
    <property type="match status" value="1"/>
</dbReference>
<feature type="domain" description="Transposase IS200-like" evidence="1">
    <location>
        <begin position="9"/>
        <end position="123"/>
    </location>
</feature>
<gene>
    <name evidence="2" type="ORF">ACFSUL_00885</name>
</gene>
<dbReference type="Pfam" id="PF01797">
    <property type="entry name" value="Y1_Tnp"/>
    <property type="match status" value="1"/>
</dbReference>
<dbReference type="Gene3D" id="3.30.70.1290">
    <property type="entry name" value="Transposase IS200-like"/>
    <property type="match status" value="1"/>
</dbReference>
<dbReference type="SMART" id="SM01321">
    <property type="entry name" value="Y1_Tnp"/>
    <property type="match status" value="1"/>
</dbReference>
<name>A0ABW5RKW6_9BACI</name>
<dbReference type="PANTHER" id="PTHR34322:SF2">
    <property type="entry name" value="TRANSPOSASE IS200-LIKE DOMAIN-CONTAINING PROTEIN"/>
    <property type="match status" value="1"/>
</dbReference>
<reference evidence="3" key="1">
    <citation type="journal article" date="2019" name="Int. J. Syst. Evol. Microbiol.">
        <title>The Global Catalogue of Microorganisms (GCM) 10K type strain sequencing project: providing services to taxonomists for standard genome sequencing and annotation.</title>
        <authorList>
            <consortium name="The Broad Institute Genomics Platform"/>
            <consortium name="The Broad Institute Genome Sequencing Center for Infectious Disease"/>
            <person name="Wu L."/>
            <person name="Ma J."/>
        </authorList>
    </citation>
    <scope>NUCLEOTIDE SEQUENCE [LARGE SCALE GENOMIC DNA]</scope>
    <source>
        <strain evidence="3">KCTC 3913</strain>
    </source>
</reference>
<proteinExistence type="predicted"/>
<evidence type="ECO:0000259" key="1">
    <source>
        <dbReference type="SMART" id="SM01321"/>
    </source>
</evidence>
<dbReference type="RefSeq" id="WP_377931822.1">
    <property type="nucleotide sequence ID" value="NZ_JBHUMF010000002.1"/>
</dbReference>
<dbReference type="InterPro" id="IPR036515">
    <property type="entry name" value="Transposase_17_sf"/>
</dbReference>
<accession>A0ABW5RKW6</accession>
<keyword evidence="3" id="KW-1185">Reference proteome</keyword>
<dbReference type="NCBIfam" id="NF047646">
    <property type="entry name" value="REP_Tyr_transpos"/>
    <property type="match status" value="1"/>
</dbReference>
<evidence type="ECO:0000313" key="2">
    <source>
        <dbReference type="EMBL" id="MFD2679298.1"/>
    </source>
</evidence>
<dbReference type="InterPro" id="IPR002686">
    <property type="entry name" value="Transposase_17"/>
</dbReference>
<dbReference type="Proteomes" id="UP001597506">
    <property type="component" value="Unassembled WGS sequence"/>
</dbReference>
<protein>
    <submittedName>
        <fullName evidence="2">Transposase</fullName>
    </submittedName>
</protein>
<sequence length="189" mass="22703">MPRPIRIWYRGAMYHITARGNRKYDIFKAKEDYLHYLSLLEKAKSRTPFKIHSYCLMSNHIHLLIETKEHSPTEIIRYVHSMYARYFNKKYGFVGHVFQDRYYSKLITDWKQMIDVSRYIHLNPVKAKLTTKPEKYRWSSYKSFVTSHVDSLVDPEPILSRMGDNPKKSYKFYVGVNMKSEKIHPSQLK</sequence>
<evidence type="ECO:0000313" key="3">
    <source>
        <dbReference type="Proteomes" id="UP001597506"/>
    </source>
</evidence>
<comment type="caution">
    <text evidence="2">The sequence shown here is derived from an EMBL/GenBank/DDBJ whole genome shotgun (WGS) entry which is preliminary data.</text>
</comment>
<dbReference type="PANTHER" id="PTHR34322">
    <property type="entry name" value="TRANSPOSASE, Y1_TNP DOMAIN-CONTAINING"/>
    <property type="match status" value="1"/>
</dbReference>